<evidence type="ECO:0000313" key="1">
    <source>
        <dbReference type="EMBL" id="MBW82492.1"/>
    </source>
</evidence>
<dbReference type="EMBL" id="GGEC01002009">
    <property type="protein sequence ID" value="MBW82492.1"/>
    <property type="molecule type" value="Transcribed_RNA"/>
</dbReference>
<accession>A0A2P2IMN1</accession>
<reference evidence="1" key="1">
    <citation type="submission" date="2018-02" db="EMBL/GenBank/DDBJ databases">
        <title>Rhizophora mucronata_Transcriptome.</title>
        <authorList>
            <person name="Meera S.P."/>
            <person name="Sreeshan A."/>
            <person name="Augustine A."/>
        </authorList>
    </citation>
    <scope>NUCLEOTIDE SEQUENCE</scope>
    <source>
        <tissue evidence="1">Leaf</tissue>
    </source>
</reference>
<proteinExistence type="predicted"/>
<organism evidence="1">
    <name type="scientific">Rhizophora mucronata</name>
    <name type="common">Asiatic mangrove</name>
    <dbReference type="NCBI Taxonomy" id="61149"/>
    <lineage>
        <taxon>Eukaryota</taxon>
        <taxon>Viridiplantae</taxon>
        <taxon>Streptophyta</taxon>
        <taxon>Embryophyta</taxon>
        <taxon>Tracheophyta</taxon>
        <taxon>Spermatophyta</taxon>
        <taxon>Magnoliopsida</taxon>
        <taxon>eudicotyledons</taxon>
        <taxon>Gunneridae</taxon>
        <taxon>Pentapetalae</taxon>
        <taxon>rosids</taxon>
        <taxon>fabids</taxon>
        <taxon>Malpighiales</taxon>
        <taxon>Rhizophoraceae</taxon>
        <taxon>Rhizophora</taxon>
    </lineage>
</organism>
<name>A0A2P2IMN1_RHIMU</name>
<dbReference type="AlphaFoldDB" id="A0A2P2IMN1"/>
<protein>
    <submittedName>
        <fullName evidence="1">Uncharacterized protein</fullName>
    </submittedName>
</protein>
<sequence length="66" mass="7987">MPIHRLVFKRSLPMYYSWIDKGNEIGPIIMNMFCSEFLVQDRHVSEYFGDYRHLTLNVLDYKSKRS</sequence>